<dbReference type="Pfam" id="PF19833">
    <property type="entry name" value="RecG_dom3_C"/>
    <property type="match status" value="1"/>
</dbReference>
<evidence type="ECO:0000256" key="6">
    <source>
        <dbReference type="ARBA" id="ARBA00022806"/>
    </source>
</evidence>
<keyword evidence="10 15" id="KW-0234">DNA repair</keyword>
<dbReference type="SMART" id="SM00490">
    <property type="entry name" value="HELICc"/>
    <property type="match status" value="1"/>
</dbReference>
<sequence length="685" mass="78470">MDRFASVEQLKGVGEKSKKMLEKLEIYTIDDLLTYYPRTYRKFEDCTSTEKLKEGETVAVCAQAVRPLTVQYVKRMQITTACLSDGSGEVLARWFRMPYLKNTVLPGNYYVFYGKISRKGTSLILDQPAVYQPEQYEEMRKVLQPVYMLTKGITNHMLTKLIHQAMKEIDLSRDFLPESVRQSYHLAEYDYSMEEIHFPRDEHHLKLARERLVFDEFFLFILALKIWKERTEEKQSAFKMKRDELTDVIERLGYELTGAQKQVWAEILDDMTGGRVMNRLIQGDVGSGKTIIAFLAMILAARNEVQSALMVPTEVLARQHYEAFHRLAETQNLKICAVLLTGAMTAKEKRIAYEKISTHEADIVIGTHAVIQEKVSFDRLGLVITDEQHRFGVRQREALGEKSETMPHTMVMSATPIPRTLAVILYGDLEISTIDELPSNRIPIKNCVVNTSYRKKAYDFISREVKAGHQAYVICPMVEESEMIEAEDVISYTEKLKQELSPSICVEFLHGKMKPKEKNEIMERFLENQIQVLVSTTVVEVGVNVPNATVMMIENAERFGLAQLHQLRGRVGRGGDQSYCIMINGSENGSNQKRLDILNRSNDGFYIAGEDLKLRGPGELLGVRQSGAMEFKIGDIYSDAEILKKAGKAVSRIRKEDPELEQSCHRELKERMDFYMKNELKNLSL</sequence>
<dbReference type="Pfam" id="PF00270">
    <property type="entry name" value="DEAD"/>
    <property type="match status" value="1"/>
</dbReference>
<organism evidence="18 19">
    <name type="scientific">Jingyaoa shaoxingensis</name>
    <dbReference type="NCBI Taxonomy" id="2763671"/>
    <lineage>
        <taxon>Bacteria</taxon>
        <taxon>Bacillati</taxon>
        <taxon>Bacillota</taxon>
        <taxon>Clostridia</taxon>
        <taxon>Lachnospirales</taxon>
        <taxon>Lachnospiraceae</taxon>
        <taxon>Jingyaoa</taxon>
    </lineage>
</organism>
<dbReference type="SUPFAM" id="SSF52540">
    <property type="entry name" value="P-loop containing nucleoside triphosphate hydrolases"/>
    <property type="match status" value="2"/>
</dbReference>
<comment type="similarity">
    <text evidence="1 15">Belongs to the helicase family. RecG subfamily.</text>
</comment>
<reference evidence="18 19" key="1">
    <citation type="submission" date="2020-08" db="EMBL/GenBank/DDBJ databases">
        <title>Genome public.</title>
        <authorList>
            <person name="Liu C."/>
            <person name="Sun Q."/>
        </authorList>
    </citation>
    <scope>NUCLEOTIDE SEQUENCE [LARGE SCALE GENOMIC DNA]</scope>
    <source>
        <strain evidence="18 19">NSJ-46</strain>
    </source>
</reference>
<evidence type="ECO:0000256" key="3">
    <source>
        <dbReference type="ARBA" id="ARBA00022741"/>
    </source>
</evidence>
<keyword evidence="11" id="KW-0413">Isomerase</keyword>
<keyword evidence="8" id="KW-0238">DNA-binding</keyword>
<dbReference type="PROSITE" id="PS51192">
    <property type="entry name" value="HELICASE_ATP_BIND_1"/>
    <property type="match status" value="1"/>
</dbReference>
<evidence type="ECO:0000313" key="19">
    <source>
        <dbReference type="Proteomes" id="UP000657421"/>
    </source>
</evidence>
<evidence type="ECO:0000256" key="14">
    <source>
        <dbReference type="ARBA" id="ARBA00048988"/>
    </source>
</evidence>
<dbReference type="NCBIfam" id="NF008168">
    <property type="entry name" value="PRK10917.2-2"/>
    <property type="match status" value="1"/>
</dbReference>
<keyword evidence="4 15" id="KW-0227">DNA damage</keyword>
<gene>
    <name evidence="18" type="primary">recG</name>
    <name evidence="18" type="ORF">H8716_11955</name>
</gene>
<dbReference type="InterPro" id="IPR045562">
    <property type="entry name" value="RecG_dom3_C"/>
</dbReference>
<evidence type="ECO:0000256" key="4">
    <source>
        <dbReference type="ARBA" id="ARBA00022763"/>
    </source>
</evidence>
<comment type="function">
    <text evidence="15">Plays a critical role in recombination and DNA repair. Helps process Holliday junction intermediates to mature products by catalyzing branch migration. Has replication fork regression activity, unwinds stalled or blocked replication forks to make a HJ that can be resolved. Has a DNA unwinding activity characteristic of a DNA helicase with 3'-5' polarity.</text>
</comment>
<proteinExistence type="inferred from homology"/>
<evidence type="ECO:0000256" key="9">
    <source>
        <dbReference type="ARBA" id="ARBA00023172"/>
    </source>
</evidence>
<keyword evidence="19" id="KW-1185">Reference proteome</keyword>
<evidence type="ECO:0000313" key="18">
    <source>
        <dbReference type="EMBL" id="MBC8573791.1"/>
    </source>
</evidence>
<protein>
    <recommendedName>
        <fullName evidence="2 15">ATP-dependent DNA helicase RecG</fullName>
        <ecNumber evidence="13 15">5.6.2.4</ecNumber>
    </recommendedName>
</protein>
<dbReference type="RefSeq" id="WP_249309088.1">
    <property type="nucleotide sequence ID" value="NZ_JACRSZ010000012.1"/>
</dbReference>
<dbReference type="PROSITE" id="PS51194">
    <property type="entry name" value="HELICASE_CTER"/>
    <property type="match status" value="1"/>
</dbReference>
<evidence type="ECO:0000256" key="5">
    <source>
        <dbReference type="ARBA" id="ARBA00022801"/>
    </source>
</evidence>
<dbReference type="PANTHER" id="PTHR47964:SF1">
    <property type="entry name" value="ATP-DEPENDENT DNA HELICASE HOMOLOG RECG, CHLOROPLASTIC"/>
    <property type="match status" value="1"/>
</dbReference>
<name>A0ABR7NBL6_9FIRM</name>
<dbReference type="NCBIfam" id="TIGR00643">
    <property type="entry name" value="recG"/>
    <property type="match status" value="1"/>
</dbReference>
<dbReference type="InterPro" id="IPR027417">
    <property type="entry name" value="P-loop_NTPase"/>
</dbReference>
<dbReference type="Gene3D" id="3.40.50.300">
    <property type="entry name" value="P-loop containing nucleotide triphosphate hydrolases"/>
    <property type="match status" value="2"/>
</dbReference>
<dbReference type="EMBL" id="JACRSZ010000012">
    <property type="protein sequence ID" value="MBC8573791.1"/>
    <property type="molecule type" value="Genomic_DNA"/>
</dbReference>
<dbReference type="InterPro" id="IPR001650">
    <property type="entry name" value="Helicase_C-like"/>
</dbReference>
<dbReference type="SMART" id="SM00487">
    <property type="entry name" value="DEXDc"/>
    <property type="match status" value="1"/>
</dbReference>
<evidence type="ECO:0000256" key="10">
    <source>
        <dbReference type="ARBA" id="ARBA00023204"/>
    </source>
</evidence>
<evidence type="ECO:0000259" key="16">
    <source>
        <dbReference type="PROSITE" id="PS51192"/>
    </source>
</evidence>
<comment type="catalytic activity">
    <reaction evidence="12 15">
        <text>Couples ATP hydrolysis with the unwinding of duplex DNA by translocating in the 3'-5' direction.</text>
        <dbReference type="EC" id="5.6.2.4"/>
    </reaction>
</comment>
<keyword evidence="3 15" id="KW-0547">Nucleotide-binding</keyword>
<accession>A0ABR7NBL6</accession>
<dbReference type="NCBIfam" id="NF008165">
    <property type="entry name" value="PRK10917.1-3"/>
    <property type="match status" value="1"/>
</dbReference>
<dbReference type="InterPro" id="IPR011545">
    <property type="entry name" value="DEAD/DEAH_box_helicase_dom"/>
</dbReference>
<keyword evidence="6 15" id="KW-0347">Helicase</keyword>
<evidence type="ECO:0000256" key="7">
    <source>
        <dbReference type="ARBA" id="ARBA00022840"/>
    </source>
</evidence>
<evidence type="ECO:0000256" key="11">
    <source>
        <dbReference type="ARBA" id="ARBA00023235"/>
    </source>
</evidence>
<dbReference type="SUPFAM" id="SSF50249">
    <property type="entry name" value="Nucleic acid-binding proteins"/>
    <property type="match status" value="1"/>
</dbReference>
<dbReference type="InterPro" id="IPR004609">
    <property type="entry name" value="ATP-dep_DNA_helicase_RecG"/>
</dbReference>
<keyword evidence="7 15" id="KW-0067">ATP-binding</keyword>
<dbReference type="InterPro" id="IPR012340">
    <property type="entry name" value="NA-bd_OB-fold"/>
</dbReference>
<evidence type="ECO:0000256" key="2">
    <source>
        <dbReference type="ARBA" id="ARBA00017846"/>
    </source>
</evidence>
<evidence type="ECO:0000256" key="15">
    <source>
        <dbReference type="RuleBase" id="RU363016"/>
    </source>
</evidence>
<evidence type="ECO:0000256" key="12">
    <source>
        <dbReference type="ARBA" id="ARBA00034617"/>
    </source>
</evidence>
<keyword evidence="9 15" id="KW-0233">DNA recombination</keyword>
<evidence type="ECO:0000256" key="8">
    <source>
        <dbReference type="ARBA" id="ARBA00023125"/>
    </source>
</evidence>
<evidence type="ECO:0000256" key="1">
    <source>
        <dbReference type="ARBA" id="ARBA00007504"/>
    </source>
</evidence>
<dbReference type="Pfam" id="PF00271">
    <property type="entry name" value="Helicase_C"/>
    <property type="match status" value="1"/>
</dbReference>
<dbReference type="InterPro" id="IPR047112">
    <property type="entry name" value="RecG/Mfd"/>
</dbReference>
<keyword evidence="5 15" id="KW-0378">Hydrolase</keyword>
<comment type="caution">
    <text evidence="18">The sequence shown here is derived from an EMBL/GenBank/DDBJ whole genome shotgun (WGS) entry which is preliminary data.</text>
</comment>
<evidence type="ECO:0000259" key="17">
    <source>
        <dbReference type="PROSITE" id="PS51194"/>
    </source>
</evidence>
<feature type="domain" description="Helicase ATP-binding" evidence="16">
    <location>
        <begin position="270"/>
        <end position="434"/>
    </location>
</feature>
<dbReference type="InterPro" id="IPR033454">
    <property type="entry name" value="RecG_wedge"/>
</dbReference>
<dbReference type="Proteomes" id="UP000657421">
    <property type="component" value="Unassembled WGS sequence"/>
</dbReference>
<dbReference type="EC" id="5.6.2.4" evidence="13 15"/>
<dbReference type="CDD" id="cd17992">
    <property type="entry name" value="DEXHc_RecG"/>
    <property type="match status" value="1"/>
</dbReference>
<dbReference type="GO" id="GO:0004386">
    <property type="term" value="F:helicase activity"/>
    <property type="evidence" value="ECO:0007669"/>
    <property type="project" value="UniProtKB-KW"/>
</dbReference>
<feature type="domain" description="Helicase C-terminal" evidence="17">
    <location>
        <begin position="453"/>
        <end position="613"/>
    </location>
</feature>
<comment type="catalytic activity">
    <reaction evidence="14 15">
        <text>ATP + H2O = ADP + phosphate + H(+)</text>
        <dbReference type="Rhea" id="RHEA:13065"/>
        <dbReference type="ChEBI" id="CHEBI:15377"/>
        <dbReference type="ChEBI" id="CHEBI:15378"/>
        <dbReference type="ChEBI" id="CHEBI:30616"/>
        <dbReference type="ChEBI" id="CHEBI:43474"/>
        <dbReference type="ChEBI" id="CHEBI:456216"/>
        <dbReference type="EC" id="5.6.2.4"/>
    </reaction>
</comment>
<dbReference type="InterPro" id="IPR014001">
    <property type="entry name" value="Helicase_ATP-bd"/>
</dbReference>
<evidence type="ECO:0000256" key="13">
    <source>
        <dbReference type="ARBA" id="ARBA00034808"/>
    </source>
</evidence>
<dbReference type="Gene3D" id="2.40.50.140">
    <property type="entry name" value="Nucleic acid-binding proteins"/>
    <property type="match status" value="1"/>
</dbReference>
<dbReference type="Pfam" id="PF17191">
    <property type="entry name" value="RecG_wedge"/>
    <property type="match status" value="1"/>
</dbReference>
<dbReference type="PANTHER" id="PTHR47964">
    <property type="entry name" value="ATP-DEPENDENT DNA HELICASE HOMOLOG RECG, CHLOROPLASTIC"/>
    <property type="match status" value="1"/>
</dbReference>